<dbReference type="SMART" id="SM00233">
    <property type="entry name" value="PH"/>
    <property type="match status" value="1"/>
</dbReference>
<dbReference type="InterPro" id="IPR001849">
    <property type="entry name" value="PH_domain"/>
</dbReference>
<dbReference type="PANTHER" id="PTHR45748:SF7">
    <property type="entry name" value="1-PHOSPHATIDYLINOSITOL 3-PHOSPHATE 5-KINASE-RELATED"/>
    <property type="match status" value="1"/>
</dbReference>
<gene>
    <name evidence="7" type="ORF">ACHHYP_15027</name>
</gene>
<evidence type="ECO:0000256" key="3">
    <source>
        <dbReference type="PROSITE-ProRule" id="PRU00781"/>
    </source>
</evidence>
<accession>A0A1V9YBU2</accession>
<dbReference type="InterPro" id="IPR002498">
    <property type="entry name" value="PInositol-4-P-4/5-kinase_core"/>
</dbReference>
<feature type="domain" description="PH" evidence="5">
    <location>
        <begin position="193"/>
        <end position="295"/>
    </location>
</feature>
<keyword evidence="8" id="KW-1185">Reference proteome</keyword>
<dbReference type="EMBL" id="JNBR01002297">
    <property type="protein sequence ID" value="OQR83169.1"/>
    <property type="molecule type" value="Genomic_DNA"/>
</dbReference>
<evidence type="ECO:0000256" key="4">
    <source>
        <dbReference type="SAM" id="MobiDB-lite"/>
    </source>
</evidence>
<dbReference type="SUPFAM" id="SSF56104">
    <property type="entry name" value="SAICAR synthase-like"/>
    <property type="match status" value="1"/>
</dbReference>
<organism evidence="7 8">
    <name type="scientific">Achlya hypogyna</name>
    <name type="common">Oomycete</name>
    <name type="synonym">Protoachlya hypogyna</name>
    <dbReference type="NCBI Taxonomy" id="1202772"/>
    <lineage>
        <taxon>Eukaryota</taxon>
        <taxon>Sar</taxon>
        <taxon>Stramenopiles</taxon>
        <taxon>Oomycota</taxon>
        <taxon>Saprolegniomycetes</taxon>
        <taxon>Saprolegniales</taxon>
        <taxon>Achlyaceae</taxon>
        <taxon>Achlya</taxon>
    </lineage>
</organism>
<dbReference type="PANTHER" id="PTHR45748">
    <property type="entry name" value="1-PHOSPHATIDYLINOSITOL 3-PHOSPHATE 5-KINASE-RELATED"/>
    <property type="match status" value="1"/>
</dbReference>
<proteinExistence type="predicted"/>
<evidence type="ECO:0000259" key="6">
    <source>
        <dbReference type="PROSITE" id="PS51455"/>
    </source>
</evidence>
<feature type="compositionally biased region" description="Basic and acidic residues" evidence="4">
    <location>
        <begin position="923"/>
        <end position="943"/>
    </location>
</feature>
<keyword evidence="2 3" id="KW-0067">ATP-binding</keyword>
<dbReference type="SMART" id="SM00330">
    <property type="entry name" value="PIPKc"/>
    <property type="match status" value="1"/>
</dbReference>
<dbReference type="InterPro" id="IPR011993">
    <property type="entry name" value="PH-like_dom_sf"/>
</dbReference>
<dbReference type="InterPro" id="IPR044769">
    <property type="entry name" value="PIKfyve_PIPKc"/>
</dbReference>
<dbReference type="InterPro" id="IPR027483">
    <property type="entry name" value="PInositol-4-P-4/5-kinase_C_sf"/>
</dbReference>
<dbReference type="Gene3D" id="3.30.810.10">
    <property type="entry name" value="2-Layer Sandwich"/>
    <property type="match status" value="1"/>
</dbReference>
<dbReference type="Pfam" id="PF00169">
    <property type="entry name" value="PH"/>
    <property type="match status" value="1"/>
</dbReference>
<dbReference type="PROSITE" id="PS51455">
    <property type="entry name" value="PIPK"/>
    <property type="match status" value="1"/>
</dbReference>
<feature type="region of interest" description="Disordered" evidence="4">
    <location>
        <begin position="921"/>
        <end position="963"/>
    </location>
</feature>
<feature type="compositionally biased region" description="Polar residues" evidence="4">
    <location>
        <begin position="944"/>
        <end position="963"/>
    </location>
</feature>
<evidence type="ECO:0000256" key="1">
    <source>
        <dbReference type="ARBA" id="ARBA00022741"/>
    </source>
</evidence>
<dbReference type="Pfam" id="PF01504">
    <property type="entry name" value="PIP5K"/>
    <property type="match status" value="2"/>
</dbReference>
<dbReference type="GO" id="GO:0005524">
    <property type="term" value="F:ATP binding"/>
    <property type="evidence" value="ECO:0007669"/>
    <property type="project" value="UniProtKB-UniRule"/>
</dbReference>
<dbReference type="PROSITE" id="PS50003">
    <property type="entry name" value="PH_DOMAIN"/>
    <property type="match status" value="1"/>
</dbReference>
<feature type="compositionally biased region" description="Low complexity" evidence="4">
    <location>
        <begin position="527"/>
        <end position="538"/>
    </location>
</feature>
<dbReference type="OrthoDB" id="158357at2759"/>
<keyword evidence="3" id="KW-0808">Transferase</keyword>
<dbReference type="SUPFAM" id="SSF50729">
    <property type="entry name" value="PH domain-like"/>
    <property type="match status" value="1"/>
</dbReference>
<name>A0A1V9YBU2_ACHHY</name>
<keyword evidence="1 3" id="KW-0547">Nucleotide-binding</keyword>
<dbReference type="AlphaFoldDB" id="A0A1V9YBU2"/>
<dbReference type="GO" id="GO:0046854">
    <property type="term" value="P:phosphatidylinositol phosphate biosynthetic process"/>
    <property type="evidence" value="ECO:0007669"/>
    <property type="project" value="TreeGrafter"/>
</dbReference>
<dbReference type="Gene3D" id="2.30.29.30">
    <property type="entry name" value="Pleckstrin-homology domain (PH domain)/Phosphotyrosine-binding domain (PTB)"/>
    <property type="match status" value="1"/>
</dbReference>
<evidence type="ECO:0000256" key="2">
    <source>
        <dbReference type="ARBA" id="ARBA00022840"/>
    </source>
</evidence>
<dbReference type="Proteomes" id="UP000243579">
    <property type="component" value="Unassembled WGS sequence"/>
</dbReference>
<dbReference type="STRING" id="1202772.A0A1V9YBU2"/>
<reference evidence="7 8" key="1">
    <citation type="journal article" date="2014" name="Genome Biol. Evol.">
        <title>The secreted proteins of Achlya hypogyna and Thraustotheca clavata identify the ancestral oomycete secretome and reveal gene acquisitions by horizontal gene transfer.</title>
        <authorList>
            <person name="Misner I."/>
            <person name="Blouin N."/>
            <person name="Leonard G."/>
            <person name="Richards T.A."/>
            <person name="Lane C.E."/>
        </authorList>
    </citation>
    <scope>NUCLEOTIDE SEQUENCE [LARGE SCALE GENOMIC DNA]</scope>
    <source>
        <strain evidence="7 8">ATCC 48635</strain>
    </source>
</reference>
<dbReference type="GO" id="GO:0000285">
    <property type="term" value="F:1-phosphatidylinositol-3-phosphate 5-kinase activity"/>
    <property type="evidence" value="ECO:0007669"/>
    <property type="project" value="InterPro"/>
</dbReference>
<comment type="caution">
    <text evidence="7">The sequence shown here is derived from an EMBL/GenBank/DDBJ whole genome shotgun (WGS) entry which is preliminary data.</text>
</comment>
<dbReference type="CDD" id="cd17300">
    <property type="entry name" value="PIPKc_PIKfyve"/>
    <property type="match status" value="1"/>
</dbReference>
<keyword evidence="3 7" id="KW-0418">Kinase</keyword>
<evidence type="ECO:0000313" key="8">
    <source>
        <dbReference type="Proteomes" id="UP000243579"/>
    </source>
</evidence>
<sequence length="963" mass="108903">MERIPRAWVDDGGMETVVEEVFEVQSLHPYKFPLEWRVDARRWLDRTGNIPTSRFCSFPSTFSPAAENDMPDDLKHYWCWNHPWVVDTTYTACDIDGWVYGTSISAMNKHLAKGMTKAKRRPQDFVRRRRWIRMRIKLASCQPPASSSSASAYSAEEPRYYRSLRVDSRLSHALHCRSTPINHMQNMTFDKANIVMEGWLGKCGSYSHTWKLRYFILRDDFNTLVYLKDLHSLLQLGQVYINGHTSVFAITYPPNSKLRHQFAFEILNGKTRLRLNAPSGPTRADWMAAISSMIINRRSSFMMGDGDDGAALVDGSFRKHKPKAWQPYSLKVSSTVRDMPHTKYVETCYIPLVRRIEKLFTAAKSFVMSILADLADTSARGPADIRIQKLVADGKLIPEDLSPDIERLRTNAIDVFNGFALRVESLQATESLLEINRVKEDLYQSCRAIIEGVFEFQSTTSKRLINAKRMQSSKRRSSIPVQWTRPDADEAMTLSVTSSCTSLSRVSSSASSDAEPKPPTAPRVPESAASGQHAALAAHKQHKQDVRRALRSLFDERAMHLESGVQNTIVWVHEDDLGSLIAYTLLSAMYVEQLESSCRAINVADELLSSTNCMNKATALQILNTASANHFKCHVVLRQAESDAPAATDAPDADEAQHIVCMVYFATQFHALRQICRPGNRAYVESICQSAPFATSGGKSGAFFNLAHDRRFILKGVTAAEFNMFIDFAPEYFKYLSRCFEAGQPSCLAKILGAYKLRLPSHGAKWTHVIIMENSNFGFSATQMFDLKGVMRRRYLDPNDAATQQCRVLPDGNFMDRIPVPIREDELAVFSEAVARDVEFLVGVDVIDYSLLLSFDDSSRELRASIIDYLHQYDFLKKVESSAKTMYTTPTVIPPEAYERRFLDAMHRYFVGIPEAVATRNGSEPRLRTTSDSDRQTPDERNTRAMSDYSNQSLALETPSQDR</sequence>
<feature type="domain" description="PIPK" evidence="6">
    <location>
        <begin position="597"/>
        <end position="910"/>
    </location>
</feature>
<dbReference type="InterPro" id="IPR027484">
    <property type="entry name" value="PInositol-4-P-5-kinase_N"/>
</dbReference>
<dbReference type="GO" id="GO:0010008">
    <property type="term" value="C:endosome membrane"/>
    <property type="evidence" value="ECO:0007669"/>
    <property type="project" value="TreeGrafter"/>
</dbReference>
<protein>
    <submittedName>
        <fullName evidence="7">Phosphatidylinositol-4-phosphate-5-kinase (PI-PIPK-B)</fullName>
    </submittedName>
</protein>
<evidence type="ECO:0000259" key="5">
    <source>
        <dbReference type="PROSITE" id="PS50003"/>
    </source>
</evidence>
<dbReference type="Gene3D" id="3.30.800.10">
    <property type="entry name" value="Phosphatidylinositol Phosphate Kinase II Beta"/>
    <property type="match status" value="1"/>
</dbReference>
<feature type="region of interest" description="Disordered" evidence="4">
    <location>
        <begin position="505"/>
        <end position="541"/>
    </location>
</feature>
<evidence type="ECO:0000313" key="7">
    <source>
        <dbReference type="EMBL" id="OQR83169.1"/>
    </source>
</evidence>